<evidence type="ECO:0000313" key="1">
    <source>
        <dbReference type="EMBL" id="OJA16074.1"/>
    </source>
</evidence>
<evidence type="ECO:0000313" key="2">
    <source>
        <dbReference type="Proteomes" id="UP000183567"/>
    </source>
</evidence>
<dbReference type="EMBL" id="LVVM01002705">
    <property type="protein sequence ID" value="OJA16074.1"/>
    <property type="molecule type" value="Genomic_DNA"/>
</dbReference>
<protein>
    <submittedName>
        <fullName evidence="1">Uncharacterized protein</fullName>
    </submittedName>
</protein>
<dbReference type="STRING" id="180088.A0A1J8R2S7"/>
<dbReference type="AlphaFoldDB" id="A0A1J8R2S7"/>
<proteinExistence type="predicted"/>
<organism evidence="1 2">
    <name type="scientific">Rhizopogon vesiculosus</name>
    <dbReference type="NCBI Taxonomy" id="180088"/>
    <lineage>
        <taxon>Eukaryota</taxon>
        <taxon>Fungi</taxon>
        <taxon>Dikarya</taxon>
        <taxon>Basidiomycota</taxon>
        <taxon>Agaricomycotina</taxon>
        <taxon>Agaricomycetes</taxon>
        <taxon>Agaricomycetidae</taxon>
        <taxon>Boletales</taxon>
        <taxon>Suillineae</taxon>
        <taxon>Rhizopogonaceae</taxon>
        <taxon>Rhizopogon</taxon>
    </lineage>
</organism>
<name>A0A1J8R2S7_9AGAM</name>
<reference evidence="1 2" key="1">
    <citation type="submission" date="2016-03" db="EMBL/GenBank/DDBJ databases">
        <title>Comparative genomics of the ectomycorrhizal sister species Rhizopogon vinicolor and Rhizopogon vesiculosus (Basidiomycota: Boletales) reveals a divergence of the mating type B locus.</title>
        <authorList>
            <person name="Mujic A.B."/>
            <person name="Kuo A."/>
            <person name="Tritt A."/>
            <person name="Lipzen A."/>
            <person name="Chen C."/>
            <person name="Johnson J."/>
            <person name="Sharma A."/>
            <person name="Barry K."/>
            <person name="Grigoriev I.V."/>
            <person name="Spatafora J.W."/>
        </authorList>
    </citation>
    <scope>NUCLEOTIDE SEQUENCE [LARGE SCALE GENOMIC DNA]</scope>
    <source>
        <strain evidence="1 2">AM-OR11-056</strain>
    </source>
</reference>
<keyword evidence="2" id="KW-1185">Reference proteome</keyword>
<dbReference type="OrthoDB" id="5575062at2759"/>
<gene>
    <name evidence="1" type="ORF">AZE42_11625</name>
</gene>
<accession>A0A1J8R2S7</accession>
<sequence length="147" mass="16665">MRRGKVSELIHNPVWYLYLHECSVEVQFRAIVDLLRSFNAYKSLNFIQPGPDVYPVIQNCSLIVVLTTTILLGARNRPHSQAFLILPGEVESITQMKPKGTAEHDDRLLEYLDDIIGTAVFNVPIETTLAEVDRLAEERGRWPDCGS</sequence>
<dbReference type="Proteomes" id="UP000183567">
    <property type="component" value="Unassembled WGS sequence"/>
</dbReference>
<comment type="caution">
    <text evidence="1">The sequence shown here is derived from an EMBL/GenBank/DDBJ whole genome shotgun (WGS) entry which is preliminary data.</text>
</comment>